<keyword evidence="2" id="KW-1185">Reference proteome</keyword>
<proteinExistence type="predicted"/>
<evidence type="ECO:0000313" key="1">
    <source>
        <dbReference type="EMBL" id="QEL65378.1"/>
    </source>
</evidence>
<dbReference type="AlphaFoldDB" id="A0A5C1EAX3"/>
<dbReference type="KEGG" id="otr:OTERR_19020"/>
<dbReference type="RefSeq" id="WP_149425627.1">
    <property type="nucleotide sequence ID" value="NZ_CP022579.1"/>
</dbReference>
<protein>
    <submittedName>
        <fullName evidence="1">Uncharacterized protein</fullName>
    </submittedName>
</protein>
<organism evidence="1 2">
    <name type="scientific">Oryzomicrobium terrae</name>
    <dbReference type="NCBI Taxonomy" id="1735038"/>
    <lineage>
        <taxon>Bacteria</taxon>
        <taxon>Pseudomonadati</taxon>
        <taxon>Pseudomonadota</taxon>
        <taxon>Betaproteobacteria</taxon>
        <taxon>Rhodocyclales</taxon>
        <taxon>Rhodocyclaceae</taxon>
        <taxon>Oryzomicrobium</taxon>
    </lineage>
</organism>
<accession>A0A5C1EAX3</accession>
<name>A0A5C1EAX3_9RHOO</name>
<evidence type="ECO:0000313" key="2">
    <source>
        <dbReference type="Proteomes" id="UP000323671"/>
    </source>
</evidence>
<dbReference type="EMBL" id="CP022579">
    <property type="protein sequence ID" value="QEL65378.1"/>
    <property type="molecule type" value="Genomic_DNA"/>
</dbReference>
<sequence>MKPCFSSRRRCRVPGGGAAALLVVLCVALLAVAPPVPAQMQLQQSLTQSEPYLNTTPAFTAKSPYQVLVQGKPVAVNISDKPRTFDFGGGKPFVNPITLVPDMATFNLWLPTTGATVLVGASILSDGYPPRIQRRYGTTILGTIMGDQPFAGRCRTQMVSFAVPSRRTVSWVFDVQMGSTDAGYEWVLTPNGVSPVLIWELKPGDNVAALTINVDTDPRTPGALMMFFGYRGGKEPSSRVGTVYGLPRHQPIHIEMEAYLDERYQAAGGSGYWKVWVAGKQVVWLIGPTLNALATTPHTSIIGNYLYNDPCPNSLTRYTFWNTARMIVQ</sequence>
<dbReference type="Proteomes" id="UP000323671">
    <property type="component" value="Chromosome"/>
</dbReference>
<gene>
    <name evidence="1" type="ORF">OTERR_19020</name>
</gene>
<reference evidence="1 2" key="1">
    <citation type="submission" date="2017-07" db="EMBL/GenBank/DDBJ databases">
        <title>Complete genome sequence of Oryzomicrobium terrae TPP412.</title>
        <authorList>
            <person name="Chiu L.-W."/>
            <person name="Lo K.-J."/>
            <person name="Tsai Y.-M."/>
            <person name="Lin S.-S."/>
            <person name="Kuo C.-H."/>
            <person name="Liu C.-T."/>
        </authorList>
    </citation>
    <scope>NUCLEOTIDE SEQUENCE [LARGE SCALE GENOMIC DNA]</scope>
    <source>
        <strain evidence="1 2">TPP412</strain>
    </source>
</reference>